<protein>
    <recommendedName>
        <fullName evidence="3">G:T/U mismatch-specific uracil/thymine DNA-glycosylase</fullName>
    </recommendedName>
</protein>
<dbReference type="OrthoDB" id="1422214at2"/>
<dbReference type="EMBL" id="CP023275">
    <property type="protein sequence ID" value="ATB68985.1"/>
    <property type="molecule type" value="Genomic_DNA"/>
</dbReference>
<dbReference type="Gene3D" id="3.40.470.10">
    <property type="entry name" value="Uracil-DNA glycosylase-like domain"/>
    <property type="match status" value="1"/>
</dbReference>
<reference evidence="2" key="1">
    <citation type="submission" date="2017-09" db="EMBL/GenBank/DDBJ databases">
        <title>The complete genome of Sulfurospirillum sp. JPD-1.</title>
        <authorList>
            <person name="Goris T."/>
        </authorList>
    </citation>
    <scope>NUCLEOTIDE SEQUENCE [LARGE SCALE GENOMIC DNA]</scope>
    <source>
        <strain evidence="2">JPD-1</strain>
    </source>
</reference>
<gene>
    <name evidence="1" type="ORF">SJPD1_0872</name>
</gene>
<proteinExistence type="predicted"/>
<dbReference type="RefSeq" id="WP_096046122.1">
    <property type="nucleotide sequence ID" value="NZ_CP023275.1"/>
</dbReference>
<evidence type="ECO:0000313" key="1">
    <source>
        <dbReference type="EMBL" id="ATB68985.1"/>
    </source>
</evidence>
<dbReference type="KEGG" id="sulj:SJPD1_0872"/>
<accession>A0A290HC33</accession>
<dbReference type="Proteomes" id="UP000217349">
    <property type="component" value="Chromosome"/>
</dbReference>
<sequence>MPVITKHRYIKNYPIKKNDKYLVLGTIHPHGHSELDFFYGNAKTFWDILSNATELKFKTLDDILEIFNQYNIGISDMVIECERKDKSVTKDSDLYNLKLNTDIKNQILDSNIETIFFTSAFGKNNAAKLFFDLFKLKMQVPKNWNKTYEFHIEFENKVIKCIVLLSPSGASNIGISNSKIYKQVKNEYYGIFDKPVKQFKIDFYKSKFKEVFSANKKGAGLNF</sequence>
<organism evidence="1 2">
    <name type="scientific">Sulfurospirillum diekertiae</name>
    <dbReference type="NCBI Taxonomy" id="1854492"/>
    <lineage>
        <taxon>Bacteria</taxon>
        <taxon>Pseudomonadati</taxon>
        <taxon>Campylobacterota</taxon>
        <taxon>Epsilonproteobacteria</taxon>
        <taxon>Campylobacterales</taxon>
        <taxon>Sulfurospirillaceae</taxon>
        <taxon>Sulfurospirillum</taxon>
    </lineage>
</organism>
<name>A0A290HC33_9BACT</name>
<dbReference type="AlphaFoldDB" id="A0A290HC33"/>
<dbReference type="InterPro" id="IPR036895">
    <property type="entry name" value="Uracil-DNA_glycosylase-like_sf"/>
</dbReference>
<evidence type="ECO:0008006" key="3">
    <source>
        <dbReference type="Google" id="ProtNLM"/>
    </source>
</evidence>
<evidence type="ECO:0000313" key="2">
    <source>
        <dbReference type="Proteomes" id="UP000217349"/>
    </source>
</evidence>